<comment type="subcellular location">
    <subcellularLocation>
        <location evidence="1 7">Periplasm</location>
    </subcellularLocation>
</comment>
<evidence type="ECO:0000256" key="6">
    <source>
        <dbReference type="ARBA" id="ARBA00023284"/>
    </source>
</evidence>
<evidence type="ECO:0000256" key="7">
    <source>
        <dbReference type="RuleBase" id="RU364038"/>
    </source>
</evidence>
<dbReference type="InterPro" id="IPR012336">
    <property type="entry name" value="Thioredoxin-like_fold"/>
</dbReference>
<evidence type="ECO:0000256" key="4">
    <source>
        <dbReference type="ARBA" id="ARBA00022764"/>
    </source>
</evidence>
<protein>
    <recommendedName>
        <fullName evidence="7">Thiol:disulfide interchange protein</fullName>
    </recommendedName>
</protein>
<feature type="domain" description="Disulphide bond isomerase DsbC/G N-terminal" evidence="8">
    <location>
        <begin position="67"/>
        <end position="130"/>
    </location>
</feature>
<dbReference type="GO" id="GO:0042597">
    <property type="term" value="C:periplasmic space"/>
    <property type="evidence" value="ECO:0007669"/>
    <property type="project" value="UniProtKB-SubCell"/>
</dbReference>
<keyword evidence="6 7" id="KW-0676">Redox-active center</keyword>
<evidence type="ECO:0000256" key="5">
    <source>
        <dbReference type="ARBA" id="ARBA00023157"/>
    </source>
</evidence>
<keyword evidence="5" id="KW-1015">Disulfide bond</keyword>
<evidence type="ECO:0000256" key="1">
    <source>
        <dbReference type="ARBA" id="ARBA00004418"/>
    </source>
</evidence>
<dbReference type="InterPro" id="IPR051470">
    <property type="entry name" value="Thiol:disulfide_interchange"/>
</dbReference>
<dbReference type="Gene3D" id="3.40.30.10">
    <property type="entry name" value="Glutaredoxin"/>
    <property type="match status" value="1"/>
</dbReference>
<dbReference type="Pfam" id="PF10411">
    <property type="entry name" value="DsbC_N"/>
    <property type="match status" value="1"/>
</dbReference>
<dbReference type="EMBL" id="UGQA01000001">
    <property type="protein sequence ID" value="STY94684.1"/>
    <property type="molecule type" value="Genomic_DNA"/>
</dbReference>
<evidence type="ECO:0000313" key="10">
    <source>
        <dbReference type="EMBL" id="STY94684.1"/>
    </source>
</evidence>
<evidence type="ECO:0000313" key="11">
    <source>
        <dbReference type="Proteomes" id="UP000255193"/>
    </source>
</evidence>
<gene>
    <name evidence="10" type="primary">dsbC</name>
    <name evidence="10" type="ORF">NCTC11091_00454</name>
</gene>
<dbReference type="SUPFAM" id="SSF52833">
    <property type="entry name" value="Thioredoxin-like"/>
    <property type="match status" value="1"/>
</dbReference>
<dbReference type="SUPFAM" id="SSF54423">
    <property type="entry name" value="DsbC/DsbG N-terminal domain-like"/>
    <property type="match status" value="1"/>
</dbReference>
<dbReference type="RefSeq" id="WP_245945292.1">
    <property type="nucleotide sequence ID" value="NZ_MXAO01000068.1"/>
</dbReference>
<accession>A0A378Q2Q8</accession>
<dbReference type="CDD" id="cd03020">
    <property type="entry name" value="DsbA_DsbC_DsbG"/>
    <property type="match status" value="1"/>
</dbReference>
<reference evidence="10 11" key="1">
    <citation type="submission" date="2018-06" db="EMBL/GenBank/DDBJ databases">
        <authorList>
            <consortium name="Pathogen Informatics"/>
            <person name="Doyle S."/>
        </authorList>
    </citation>
    <scope>NUCLEOTIDE SEQUENCE [LARGE SCALE GENOMIC DNA]</scope>
    <source>
        <strain evidence="10 11">NCTC11091</strain>
    </source>
</reference>
<evidence type="ECO:0000256" key="2">
    <source>
        <dbReference type="ARBA" id="ARBA00009813"/>
    </source>
</evidence>
<comment type="function">
    <text evidence="7">Required for disulfide bond formation in some periplasmic proteins. Acts by transferring its disulfide bond to other proteins and is reduced in the process.</text>
</comment>
<name>A0A378Q2Q8_9GAMM</name>
<evidence type="ECO:0000259" key="8">
    <source>
        <dbReference type="Pfam" id="PF10411"/>
    </source>
</evidence>
<dbReference type="AlphaFoldDB" id="A0A378Q2Q8"/>
<dbReference type="InterPro" id="IPR009094">
    <property type="entry name" value="DiS-bond_isomerase_DsbC/G_N_sf"/>
</dbReference>
<dbReference type="PANTHER" id="PTHR35272:SF3">
    <property type="entry name" value="THIOL:DISULFIDE INTERCHANGE PROTEIN DSBC"/>
    <property type="match status" value="1"/>
</dbReference>
<keyword evidence="3 7" id="KW-0732">Signal</keyword>
<sequence>MMTSFAHRPTLRAAVTGLSVSITALWLCACQPKSANQAVLSPEPAASAPVTASAIAQSTPASTATTTSTNADIQQKLAANLAKSGIDAKVTSVTPTAMPNLYWVKAEGLPAFFTDNTGQYIVQGDIVKVGGDAPEPISANLAAADTKVALAALDPNDMVIFKPKGETRAVIYVFTDADCGYCRKLHSEIDRINALGIEVRYLPWPRSEQTMPIMEAIWCSPDRNQALTAAKQGLPVNAPACDNPVRRIQQLGLDLGVSGTPAIFDANGHQLGGYMPPEQLARALGLS</sequence>
<evidence type="ECO:0000256" key="3">
    <source>
        <dbReference type="ARBA" id="ARBA00022729"/>
    </source>
</evidence>
<dbReference type="PANTHER" id="PTHR35272">
    <property type="entry name" value="THIOL:DISULFIDE INTERCHANGE PROTEIN DSBC-RELATED"/>
    <property type="match status" value="1"/>
</dbReference>
<feature type="domain" description="Thioredoxin-like fold" evidence="9">
    <location>
        <begin position="164"/>
        <end position="284"/>
    </location>
</feature>
<dbReference type="Gene3D" id="3.10.450.70">
    <property type="entry name" value="Disulphide bond isomerase, DsbC/G, N-terminal"/>
    <property type="match status" value="1"/>
</dbReference>
<organism evidence="10 11">
    <name type="scientific">Faucicola atlantae</name>
    <dbReference type="NCBI Taxonomy" id="34059"/>
    <lineage>
        <taxon>Bacteria</taxon>
        <taxon>Pseudomonadati</taxon>
        <taxon>Pseudomonadota</taxon>
        <taxon>Gammaproteobacteria</taxon>
        <taxon>Moraxellales</taxon>
        <taxon>Moraxellaceae</taxon>
        <taxon>Faucicola</taxon>
    </lineage>
</organism>
<feature type="chain" id="PRO_5016479244" description="Thiol:disulfide interchange protein" evidence="7">
    <location>
        <begin position="36"/>
        <end position="287"/>
    </location>
</feature>
<dbReference type="InterPro" id="IPR018950">
    <property type="entry name" value="DiS-bond_isomerase_DsbC/G_N"/>
</dbReference>
<keyword evidence="4 7" id="KW-0574">Periplasm</keyword>
<dbReference type="InterPro" id="IPR033954">
    <property type="entry name" value="DiS-bond_Isoase_DsbC/G"/>
</dbReference>
<dbReference type="InterPro" id="IPR036249">
    <property type="entry name" value="Thioredoxin-like_sf"/>
</dbReference>
<dbReference type="Pfam" id="PF13098">
    <property type="entry name" value="Thioredoxin_2"/>
    <property type="match status" value="1"/>
</dbReference>
<evidence type="ECO:0000259" key="9">
    <source>
        <dbReference type="Pfam" id="PF13098"/>
    </source>
</evidence>
<proteinExistence type="inferred from homology"/>
<dbReference type="Proteomes" id="UP000255193">
    <property type="component" value="Unassembled WGS sequence"/>
</dbReference>
<feature type="signal peptide" evidence="7">
    <location>
        <begin position="1"/>
        <end position="35"/>
    </location>
</feature>
<comment type="similarity">
    <text evidence="2 7">Belongs to the thioredoxin family. DsbC subfamily.</text>
</comment>